<dbReference type="EMBL" id="RBAL01000005">
    <property type="protein sequence ID" value="RKN42952.1"/>
    <property type="molecule type" value="Genomic_DNA"/>
</dbReference>
<comment type="caution">
    <text evidence="1">The sequence shown here is derived from an EMBL/GenBank/DDBJ whole genome shotgun (WGS) entry which is preliminary data.</text>
</comment>
<dbReference type="AlphaFoldDB" id="A0A3A9Z398"/>
<evidence type="ECO:0000313" key="2">
    <source>
        <dbReference type="Proteomes" id="UP000272474"/>
    </source>
</evidence>
<keyword evidence="2" id="KW-1185">Reference proteome</keyword>
<gene>
    <name evidence="1" type="ORF">D7294_10510</name>
</gene>
<organism evidence="1 2">
    <name type="scientific">Streptomyces hoynatensis</name>
    <dbReference type="NCBI Taxonomy" id="1141874"/>
    <lineage>
        <taxon>Bacteria</taxon>
        <taxon>Bacillati</taxon>
        <taxon>Actinomycetota</taxon>
        <taxon>Actinomycetes</taxon>
        <taxon>Kitasatosporales</taxon>
        <taxon>Streptomycetaceae</taxon>
        <taxon>Streptomyces</taxon>
    </lineage>
</organism>
<protein>
    <submittedName>
        <fullName evidence="1">Uncharacterized protein</fullName>
    </submittedName>
</protein>
<name>A0A3A9Z398_9ACTN</name>
<proteinExistence type="predicted"/>
<evidence type="ECO:0000313" key="1">
    <source>
        <dbReference type="EMBL" id="RKN42952.1"/>
    </source>
</evidence>
<sequence>MAAEFEDSEDLASDYADEVGNDHLAHEVREFAENWHHKRRALMDTLKAFADKAKEAGEAFDGIEDQLVASLEGNG</sequence>
<reference evidence="1 2" key="1">
    <citation type="journal article" date="2014" name="Int. J. Syst. Evol. Microbiol.">
        <title>Streptomyces hoynatensis sp. nov., isolated from deep marine sediment.</title>
        <authorList>
            <person name="Veyisoglu A."/>
            <person name="Sahin N."/>
        </authorList>
    </citation>
    <scope>NUCLEOTIDE SEQUENCE [LARGE SCALE GENOMIC DNA]</scope>
    <source>
        <strain evidence="1 2">KCTC 29097</strain>
    </source>
</reference>
<accession>A0A3A9Z398</accession>
<dbReference type="Proteomes" id="UP000272474">
    <property type="component" value="Unassembled WGS sequence"/>
</dbReference>